<name>V8P349_OPHHA</name>
<feature type="compositionally biased region" description="Low complexity" evidence="1">
    <location>
        <begin position="397"/>
        <end position="406"/>
    </location>
</feature>
<reference evidence="2 3" key="1">
    <citation type="journal article" date="2013" name="Proc. Natl. Acad. Sci. U.S.A.">
        <title>The king cobra genome reveals dynamic gene evolution and adaptation in the snake venom system.</title>
        <authorList>
            <person name="Vonk F.J."/>
            <person name="Casewell N.R."/>
            <person name="Henkel C.V."/>
            <person name="Heimberg A.M."/>
            <person name="Jansen H.J."/>
            <person name="McCleary R.J."/>
            <person name="Kerkkamp H.M."/>
            <person name="Vos R.A."/>
            <person name="Guerreiro I."/>
            <person name="Calvete J.J."/>
            <person name="Wuster W."/>
            <person name="Woods A.E."/>
            <person name="Logan J.M."/>
            <person name="Harrison R.A."/>
            <person name="Castoe T.A."/>
            <person name="de Koning A.P."/>
            <person name="Pollock D.D."/>
            <person name="Yandell M."/>
            <person name="Calderon D."/>
            <person name="Renjifo C."/>
            <person name="Currier R.B."/>
            <person name="Salgado D."/>
            <person name="Pla D."/>
            <person name="Sanz L."/>
            <person name="Hyder A.S."/>
            <person name="Ribeiro J.M."/>
            <person name="Arntzen J.W."/>
            <person name="van den Thillart G.E."/>
            <person name="Boetzer M."/>
            <person name="Pirovano W."/>
            <person name="Dirks R.P."/>
            <person name="Spaink H.P."/>
            <person name="Duboule D."/>
            <person name="McGlinn E."/>
            <person name="Kini R.M."/>
            <person name="Richardson M.K."/>
        </authorList>
    </citation>
    <scope>NUCLEOTIDE SEQUENCE</scope>
    <source>
        <tissue evidence="2">Blood</tissue>
    </source>
</reference>
<evidence type="ECO:0000256" key="1">
    <source>
        <dbReference type="SAM" id="MobiDB-lite"/>
    </source>
</evidence>
<organism evidence="2 3">
    <name type="scientific">Ophiophagus hannah</name>
    <name type="common">King cobra</name>
    <name type="synonym">Naja hannah</name>
    <dbReference type="NCBI Taxonomy" id="8665"/>
    <lineage>
        <taxon>Eukaryota</taxon>
        <taxon>Metazoa</taxon>
        <taxon>Chordata</taxon>
        <taxon>Craniata</taxon>
        <taxon>Vertebrata</taxon>
        <taxon>Euteleostomi</taxon>
        <taxon>Lepidosauria</taxon>
        <taxon>Squamata</taxon>
        <taxon>Bifurcata</taxon>
        <taxon>Unidentata</taxon>
        <taxon>Episquamata</taxon>
        <taxon>Toxicofera</taxon>
        <taxon>Serpentes</taxon>
        <taxon>Colubroidea</taxon>
        <taxon>Elapidae</taxon>
        <taxon>Elapinae</taxon>
        <taxon>Ophiophagus</taxon>
    </lineage>
</organism>
<gene>
    <name evidence="2" type="primary">RCCD1</name>
    <name evidence="2" type="ORF">L345_05788</name>
</gene>
<comment type="caution">
    <text evidence="2">The sequence shown here is derived from an EMBL/GenBank/DDBJ whole genome shotgun (WGS) entry which is preliminary data.</text>
</comment>
<protein>
    <submittedName>
        <fullName evidence="2">RCC1 domain-containing protein 1</fullName>
    </submittedName>
</protein>
<dbReference type="EMBL" id="AZIM01001024">
    <property type="protein sequence ID" value="ETE68418.1"/>
    <property type="molecule type" value="Genomic_DNA"/>
</dbReference>
<evidence type="ECO:0000313" key="2">
    <source>
        <dbReference type="EMBL" id="ETE68418.1"/>
    </source>
</evidence>
<dbReference type="AlphaFoldDB" id="V8P349"/>
<dbReference type="OrthoDB" id="5370059at2759"/>
<keyword evidence="3" id="KW-1185">Reference proteome</keyword>
<proteinExistence type="predicted"/>
<sequence>MPVLKAMPGWWAQKLPQPLSFLCAAATVTTHWAARLCLTGGSATCLAQPGPRLPFLGEWLILLQISAGQQQGGQARATVHGASQSGVLCDAELELPGWWGCRVPFQHCSPRCMWCCRRPSGGSWEASGHDLTPIQMTRHCPCRAATGAWWLFPPPLPPFIVLLGITIAAEGKASPCSLPFQAPSMSTPGAGVAWPEVLWGQQNENKGPFIPVLGHQDVATSDQPRRVCYFVERNLRVQDVVCGPWTTFVQAAAAESGPPSSFHLDSTVPGRPMKGNLGEGGNGTSGFLMSCTGVSSSIQLIFCCSPTSLNKRTATQIRGCCSEEGANLAMIVKCTVEVPGVPASQPNQQTGQAVKREGVDPCEQETICWTWVNTVAQGKEGDKPPPAPPSREQGSRPGPTTAAAPLFPAPEEDPGLVTAPLQPSGLDTVELRTWGGCSDLEASENARWGGKTIGMKDAEQWGSYLDNMPRPVFRGAFGGSGSSSREERANLLPAMEPSLSACSGPSFDTVIYRQGKQRQVGPTQPLGLPLAMADCPAALMGSTAICQRDRRGRGEEEGEGNYRKCRIGAGNRVNAAIALGKGCRGTPTAQSCSVELRHVLLVALRLAFGRGLGNHTEGGPDRLQAERGLPLVSLASWPSDRAGNGMGGCLPLDQRGQLFTLPPDGGGWHPGEFNIEPLRAERMVLLGVVAVMLSCKKSPGVRKERIITRSQAKLETLMDNDTTQTFKQALATDE</sequence>
<feature type="non-terminal residue" evidence="2">
    <location>
        <position position="1"/>
    </location>
</feature>
<feature type="region of interest" description="Disordered" evidence="1">
    <location>
        <begin position="377"/>
        <end position="412"/>
    </location>
</feature>
<evidence type="ECO:0000313" key="3">
    <source>
        <dbReference type="Proteomes" id="UP000018936"/>
    </source>
</evidence>
<dbReference type="Proteomes" id="UP000018936">
    <property type="component" value="Unassembled WGS sequence"/>
</dbReference>
<accession>V8P349</accession>